<organism evidence="1 2">
    <name type="scientific">Durusdinium trenchii</name>
    <dbReference type="NCBI Taxonomy" id="1381693"/>
    <lineage>
        <taxon>Eukaryota</taxon>
        <taxon>Sar</taxon>
        <taxon>Alveolata</taxon>
        <taxon>Dinophyceae</taxon>
        <taxon>Suessiales</taxon>
        <taxon>Symbiodiniaceae</taxon>
        <taxon>Durusdinium</taxon>
    </lineage>
</organism>
<dbReference type="InterPro" id="IPR019734">
    <property type="entry name" value="TPR_rpt"/>
</dbReference>
<gene>
    <name evidence="1" type="ORF">SCF082_LOCUS21009</name>
</gene>
<dbReference type="Pfam" id="PF13432">
    <property type="entry name" value="TPR_16"/>
    <property type="match status" value="3"/>
</dbReference>
<dbReference type="Gene3D" id="1.25.40.10">
    <property type="entry name" value="Tetratricopeptide repeat domain"/>
    <property type="match status" value="4"/>
</dbReference>
<reference evidence="1 2" key="1">
    <citation type="submission" date="2024-02" db="EMBL/GenBank/DDBJ databases">
        <authorList>
            <person name="Chen Y."/>
            <person name="Shah S."/>
            <person name="Dougan E. K."/>
            <person name="Thang M."/>
            <person name="Chan C."/>
        </authorList>
    </citation>
    <scope>NUCLEOTIDE SEQUENCE [LARGE SCALE GENOMIC DNA]</scope>
</reference>
<dbReference type="PANTHER" id="PTHR44858">
    <property type="entry name" value="TETRATRICOPEPTIDE REPEAT PROTEIN 6"/>
    <property type="match status" value="1"/>
</dbReference>
<dbReference type="EMBL" id="CAXAMM010014847">
    <property type="protein sequence ID" value="CAK9034800.1"/>
    <property type="molecule type" value="Genomic_DNA"/>
</dbReference>
<dbReference type="SMART" id="SM00028">
    <property type="entry name" value="TPR"/>
    <property type="match status" value="13"/>
</dbReference>
<dbReference type="SUPFAM" id="SSF48452">
    <property type="entry name" value="TPR-like"/>
    <property type="match status" value="4"/>
</dbReference>
<dbReference type="PANTHER" id="PTHR44858:SF1">
    <property type="entry name" value="UDP-N-ACETYLGLUCOSAMINE--PEPTIDE N-ACETYLGLUCOSAMINYLTRANSFERASE SPINDLY-RELATED"/>
    <property type="match status" value="1"/>
</dbReference>
<dbReference type="Proteomes" id="UP001642464">
    <property type="component" value="Unassembled WGS sequence"/>
</dbReference>
<evidence type="ECO:0000313" key="1">
    <source>
        <dbReference type="EMBL" id="CAK9034800.1"/>
    </source>
</evidence>
<dbReference type="InterPro" id="IPR050498">
    <property type="entry name" value="Ycf3"/>
</dbReference>
<protein>
    <submittedName>
        <fullName evidence="1">Uncharacterized protein</fullName>
    </submittedName>
</protein>
<sequence length="1144" mass="126102">MPLIVDGVKRDLTSVEGWLKMKVVEWGRQKMQEGDYEKAAQHFCMALDLRPGFLQALVSRGFCYLAMGEEDRAQKDFAEVVHKDASFNRNIYVLMSLSLKRSGDLTGAIRYLNRCLSIFPGFKPALLARGELCLKVQDFERARADFRQVLTEEPVHLVARRGLADALRGLGNFLEALRQYSRAISDTSQAIEHQMEQTKRAGEEAQEEPEEEQDAELQEQLFEGPQEKSPERSVEETEGTEETRGEPPPALHESEMDSPSKHSFNEETPGRREEEQLMAEPQQLRAFLVELLMRRALVLRLMGNLEAAGSDFLDVLELEPEEGFALFWYGKILIEQQRHQEAASYLHASIEHHEKTRVAAHAILGALMMMRSDPNFPLALRHLNEAARLAPSSQSVRLTLWICSAAVALSGKARDPKKALSLLDRTLACLEAEPKESVGGASGSRTARASCGHVAGSGGAAAAALSARSRSAEEARWLAARTLVKNQQDLAKGDDLQQALECRTYLQLVAREPQQRAAPVPSLLFQLRVTALCDLCRWEDAVADCRQALLVDPGDEAIQFTMHVSAGILKFQELKFEAAIGCFTKALRLQPVNVQTRLHRAIALACAAWDRGKEGAAPENARVVQLLTDAVQDLEAVDQQAMIAGLSAPLGAAHLRAACLCSLGRPDDAWEALCESGRRCSGRRSNVEGYDLSAPRQRSLEAEVLVLLERHSEAIEACSAVLALNNRGHADARVMRAWCLSEIGEVEAAFEDVAAALILAPDRADIHEVYGDLCFQYGRLSEAHNAFGTAIKLREPMTARLAFKRALAHLKVGNLNGAEQELGRAVRARPGMPSAVRAKDGVGILSVMLKENWRHAHVRLGMMLQSGNVASSDGLPVIFLPHELMVYRGACSLYLGDSTAVQDFTAALDLARHFASEATWERQASEPCPETASSEGLSCFECECMFNLALCQLRSKDFAAALANFEKLCDRLEELQVAGDSAHGLAWFLYGICHLALDSSEHFAKDAFARSYSYDTAYVDDFLRRNGSRMSQISQEQPVEKLRPIGGCPPVGKEDEGKEDGGPAVVCCLQFSGPEQDSDQDAGTSLRSSTRRRLLSSAPIRFKVRDVVIWGRPSISWPATPAPRWKPPTSLARWDFCSAEARSP</sequence>
<accession>A0ABP0L6R2</accession>
<dbReference type="InterPro" id="IPR011990">
    <property type="entry name" value="TPR-like_helical_dom_sf"/>
</dbReference>
<keyword evidence="2" id="KW-1185">Reference proteome</keyword>
<comment type="caution">
    <text evidence="1">The sequence shown here is derived from an EMBL/GenBank/DDBJ whole genome shotgun (WGS) entry which is preliminary data.</text>
</comment>
<evidence type="ECO:0000313" key="2">
    <source>
        <dbReference type="Proteomes" id="UP001642464"/>
    </source>
</evidence>
<proteinExistence type="predicted"/>
<dbReference type="PROSITE" id="PS50005">
    <property type="entry name" value="TPR"/>
    <property type="match status" value="1"/>
</dbReference>
<name>A0ABP0L6R2_9DINO</name>